<evidence type="ECO:0000256" key="3">
    <source>
        <dbReference type="ARBA" id="ARBA00022833"/>
    </source>
</evidence>
<reference evidence="6" key="1">
    <citation type="submission" date="2020-05" db="EMBL/GenBank/DDBJ databases">
        <title>Mycena genomes resolve the evolution of fungal bioluminescence.</title>
        <authorList>
            <person name="Tsai I.J."/>
        </authorList>
    </citation>
    <scope>NUCLEOTIDE SEQUENCE</scope>
    <source>
        <strain evidence="6">160909Yilan</strain>
    </source>
</reference>
<dbReference type="SUPFAM" id="SSF144232">
    <property type="entry name" value="HIT/MYND zinc finger-like"/>
    <property type="match status" value="1"/>
</dbReference>
<keyword evidence="7" id="KW-1185">Reference proteome</keyword>
<protein>
    <submittedName>
        <fullName evidence="6">Zinc finger MYND domain-containing protein 10</fullName>
    </submittedName>
</protein>
<dbReference type="PROSITE" id="PS50865">
    <property type="entry name" value="ZF_MYND_2"/>
    <property type="match status" value="1"/>
</dbReference>
<accession>A0A8H7D527</accession>
<keyword evidence="3" id="KW-0862">Zinc</keyword>
<feature type="domain" description="MYND-type" evidence="5">
    <location>
        <begin position="3"/>
        <end position="40"/>
    </location>
</feature>
<sequence length="171" mass="19475">MVCGKCANPSGSLKCSRCKIMTYCNRECQVAHWPEHKIRCKKFEMSPEKLRLQFFVGDKEILFLEDIPALLCQPNAPRELTSRWVSNLVDTHTEKVLEQHPGRCVYCSKQAMALKTTPMVTLNSKPPTILVLARHLCANNRSSPCAVKLEEELQRGFNSPDFPKGGELYRH</sequence>
<evidence type="ECO:0000259" key="5">
    <source>
        <dbReference type="PROSITE" id="PS50865"/>
    </source>
</evidence>
<organism evidence="6 7">
    <name type="scientific">Mycena sanguinolenta</name>
    <dbReference type="NCBI Taxonomy" id="230812"/>
    <lineage>
        <taxon>Eukaryota</taxon>
        <taxon>Fungi</taxon>
        <taxon>Dikarya</taxon>
        <taxon>Basidiomycota</taxon>
        <taxon>Agaricomycotina</taxon>
        <taxon>Agaricomycetes</taxon>
        <taxon>Agaricomycetidae</taxon>
        <taxon>Agaricales</taxon>
        <taxon>Marasmiineae</taxon>
        <taxon>Mycenaceae</taxon>
        <taxon>Mycena</taxon>
    </lineage>
</organism>
<dbReference type="InterPro" id="IPR002893">
    <property type="entry name" value="Znf_MYND"/>
</dbReference>
<name>A0A8H7D527_9AGAR</name>
<evidence type="ECO:0000313" key="6">
    <source>
        <dbReference type="EMBL" id="KAF7359216.1"/>
    </source>
</evidence>
<dbReference type="Proteomes" id="UP000623467">
    <property type="component" value="Unassembled WGS sequence"/>
</dbReference>
<dbReference type="AlphaFoldDB" id="A0A8H7D527"/>
<evidence type="ECO:0000256" key="1">
    <source>
        <dbReference type="ARBA" id="ARBA00022723"/>
    </source>
</evidence>
<evidence type="ECO:0000256" key="4">
    <source>
        <dbReference type="PROSITE-ProRule" id="PRU00134"/>
    </source>
</evidence>
<dbReference type="Gene3D" id="6.10.140.2220">
    <property type="match status" value="1"/>
</dbReference>
<keyword evidence="2 4" id="KW-0863">Zinc-finger</keyword>
<dbReference type="Pfam" id="PF01753">
    <property type="entry name" value="zf-MYND"/>
    <property type="match status" value="1"/>
</dbReference>
<proteinExistence type="predicted"/>
<keyword evidence="1" id="KW-0479">Metal-binding</keyword>
<evidence type="ECO:0000256" key="2">
    <source>
        <dbReference type="ARBA" id="ARBA00022771"/>
    </source>
</evidence>
<dbReference type="OrthoDB" id="2844293at2759"/>
<dbReference type="EMBL" id="JACAZH010000009">
    <property type="protein sequence ID" value="KAF7359216.1"/>
    <property type="molecule type" value="Genomic_DNA"/>
</dbReference>
<dbReference type="PROSITE" id="PS01360">
    <property type="entry name" value="ZF_MYND_1"/>
    <property type="match status" value="1"/>
</dbReference>
<dbReference type="GO" id="GO:0008270">
    <property type="term" value="F:zinc ion binding"/>
    <property type="evidence" value="ECO:0007669"/>
    <property type="project" value="UniProtKB-KW"/>
</dbReference>
<gene>
    <name evidence="6" type="ORF">MSAN_01263700</name>
</gene>
<comment type="caution">
    <text evidence="6">The sequence shown here is derived from an EMBL/GenBank/DDBJ whole genome shotgun (WGS) entry which is preliminary data.</text>
</comment>
<evidence type="ECO:0000313" key="7">
    <source>
        <dbReference type="Proteomes" id="UP000623467"/>
    </source>
</evidence>